<sequence>MTSQESCESEKPHPLVQNQSDTRLPLQEVILEERKMTDSTDASIPVLPMGVAISLCVVNCLFPGLGTIIASFTIFCCAIVPEGHDKCNVFCINFLIGWAQLITVPVLLAGWIWSIAWGVRFVSIAAKSGNVEELVVTSVTTLPSTNARQTSVASKN</sequence>
<keyword evidence="7" id="KW-1185">Reference proteome</keyword>
<keyword evidence="3 5" id="KW-1133">Transmembrane helix</keyword>
<dbReference type="EMBL" id="CAWYQH010000001">
    <property type="protein sequence ID" value="CAK8672239.1"/>
    <property type="molecule type" value="Genomic_DNA"/>
</dbReference>
<evidence type="ECO:0000256" key="4">
    <source>
        <dbReference type="ARBA" id="ARBA00023136"/>
    </source>
</evidence>
<dbReference type="Pfam" id="PF15795">
    <property type="entry name" value="Spec3"/>
    <property type="match status" value="1"/>
</dbReference>
<proteinExistence type="predicted"/>
<dbReference type="InterPro" id="IPR026673">
    <property type="entry name" value="SPEC3/Stum"/>
</dbReference>
<evidence type="ECO:0000256" key="1">
    <source>
        <dbReference type="ARBA" id="ARBA00004141"/>
    </source>
</evidence>
<dbReference type="PANTHER" id="PTHR21676:SF6">
    <property type="entry name" value="PROTEIN STUM"/>
    <property type="match status" value="1"/>
</dbReference>
<keyword evidence="2 5" id="KW-0812">Transmembrane</keyword>
<evidence type="ECO:0000256" key="3">
    <source>
        <dbReference type="ARBA" id="ARBA00022989"/>
    </source>
</evidence>
<feature type="transmembrane region" description="Helical" evidence="5">
    <location>
        <begin position="51"/>
        <end position="80"/>
    </location>
</feature>
<evidence type="ECO:0000256" key="5">
    <source>
        <dbReference type="SAM" id="Phobius"/>
    </source>
</evidence>
<evidence type="ECO:0000313" key="7">
    <source>
        <dbReference type="Proteomes" id="UP001642483"/>
    </source>
</evidence>
<evidence type="ECO:0008006" key="8">
    <source>
        <dbReference type="Google" id="ProtNLM"/>
    </source>
</evidence>
<feature type="transmembrane region" description="Helical" evidence="5">
    <location>
        <begin position="92"/>
        <end position="113"/>
    </location>
</feature>
<dbReference type="Proteomes" id="UP001642483">
    <property type="component" value="Unassembled WGS sequence"/>
</dbReference>
<reference evidence="6 7" key="1">
    <citation type="submission" date="2024-02" db="EMBL/GenBank/DDBJ databases">
        <authorList>
            <person name="Daric V."/>
            <person name="Darras S."/>
        </authorList>
    </citation>
    <scope>NUCLEOTIDE SEQUENCE [LARGE SCALE GENOMIC DNA]</scope>
</reference>
<dbReference type="PANTHER" id="PTHR21676">
    <property type="entry name" value="PROTEIN STUM"/>
    <property type="match status" value="1"/>
</dbReference>
<keyword evidence="4 5" id="KW-0472">Membrane</keyword>
<gene>
    <name evidence="6" type="ORF">CVLEPA_LOCUS1216</name>
</gene>
<comment type="caution">
    <text evidence="6">The sequence shown here is derived from an EMBL/GenBank/DDBJ whole genome shotgun (WGS) entry which is preliminary data.</text>
</comment>
<accession>A0ABP0EXN7</accession>
<organism evidence="6 7">
    <name type="scientific">Clavelina lepadiformis</name>
    <name type="common">Light-bulb sea squirt</name>
    <name type="synonym">Ascidia lepadiformis</name>
    <dbReference type="NCBI Taxonomy" id="159417"/>
    <lineage>
        <taxon>Eukaryota</taxon>
        <taxon>Metazoa</taxon>
        <taxon>Chordata</taxon>
        <taxon>Tunicata</taxon>
        <taxon>Ascidiacea</taxon>
        <taxon>Aplousobranchia</taxon>
        <taxon>Clavelinidae</taxon>
        <taxon>Clavelina</taxon>
    </lineage>
</organism>
<protein>
    <recommendedName>
        <fullName evidence="8">Protein SPEC3</fullName>
    </recommendedName>
</protein>
<comment type="subcellular location">
    <subcellularLocation>
        <location evidence="1">Membrane</location>
        <topology evidence="1">Multi-pass membrane protein</topology>
    </subcellularLocation>
</comment>
<evidence type="ECO:0000313" key="6">
    <source>
        <dbReference type="EMBL" id="CAK8672239.1"/>
    </source>
</evidence>
<name>A0ABP0EXN7_CLALP</name>
<evidence type="ECO:0000256" key="2">
    <source>
        <dbReference type="ARBA" id="ARBA00022692"/>
    </source>
</evidence>